<keyword evidence="2" id="KW-1185">Reference proteome</keyword>
<comment type="caution">
    <text evidence="1">The sequence shown here is derived from an EMBL/GenBank/DDBJ whole genome shotgun (WGS) entry which is preliminary data.</text>
</comment>
<sequence length="73" mass="8351">MTLLHVAAPETVEIYNTFQSDNNADKTFPDKILLQPEKYCNLRKNVTNERHKFNLRNQLPGESIGTCVTDLCV</sequence>
<accession>A0A9Q0YBM1</accession>
<evidence type="ECO:0000313" key="1">
    <source>
        <dbReference type="EMBL" id="KAJ8018345.1"/>
    </source>
</evidence>
<dbReference type="AlphaFoldDB" id="A0A9Q0YBM1"/>
<dbReference type="EMBL" id="JAIZAY010000426">
    <property type="protein sequence ID" value="KAJ8018345.1"/>
    <property type="molecule type" value="Genomic_DNA"/>
</dbReference>
<proteinExistence type="predicted"/>
<protein>
    <submittedName>
        <fullName evidence="1">Uncharacterized protein</fullName>
    </submittedName>
</protein>
<dbReference type="Proteomes" id="UP001152320">
    <property type="component" value="Unassembled WGS sequence"/>
</dbReference>
<gene>
    <name evidence="1" type="ORF">HOLleu_43712</name>
</gene>
<reference evidence="1" key="1">
    <citation type="submission" date="2021-10" db="EMBL/GenBank/DDBJ databases">
        <title>Tropical sea cucumber genome reveals ecological adaptation and Cuvierian tubules defense mechanism.</title>
        <authorList>
            <person name="Chen T."/>
        </authorList>
    </citation>
    <scope>NUCLEOTIDE SEQUENCE</scope>
    <source>
        <strain evidence="1">Nanhai2018</strain>
        <tissue evidence="1">Muscle</tissue>
    </source>
</reference>
<name>A0A9Q0YBM1_HOLLE</name>
<organism evidence="1 2">
    <name type="scientific">Holothuria leucospilota</name>
    <name type="common">Black long sea cucumber</name>
    <name type="synonym">Mertensiothuria leucospilota</name>
    <dbReference type="NCBI Taxonomy" id="206669"/>
    <lineage>
        <taxon>Eukaryota</taxon>
        <taxon>Metazoa</taxon>
        <taxon>Echinodermata</taxon>
        <taxon>Eleutherozoa</taxon>
        <taxon>Echinozoa</taxon>
        <taxon>Holothuroidea</taxon>
        <taxon>Aspidochirotacea</taxon>
        <taxon>Aspidochirotida</taxon>
        <taxon>Holothuriidae</taxon>
        <taxon>Holothuria</taxon>
    </lineage>
</organism>
<evidence type="ECO:0000313" key="2">
    <source>
        <dbReference type="Proteomes" id="UP001152320"/>
    </source>
</evidence>
<dbReference type="OrthoDB" id="7323790at2759"/>